<dbReference type="AlphaFoldDB" id="A0ABD3NEN3"/>
<evidence type="ECO:0000256" key="1">
    <source>
        <dbReference type="PROSITE-ProRule" id="PRU00723"/>
    </source>
</evidence>
<organism evidence="4 5">
    <name type="scientific">Cyclotella atomus</name>
    <dbReference type="NCBI Taxonomy" id="382360"/>
    <lineage>
        <taxon>Eukaryota</taxon>
        <taxon>Sar</taxon>
        <taxon>Stramenopiles</taxon>
        <taxon>Ochrophyta</taxon>
        <taxon>Bacillariophyta</taxon>
        <taxon>Coscinodiscophyceae</taxon>
        <taxon>Thalassiosirophycidae</taxon>
        <taxon>Stephanodiscales</taxon>
        <taxon>Stephanodiscaceae</taxon>
        <taxon>Cyclotella</taxon>
    </lineage>
</organism>
<dbReference type="Proteomes" id="UP001530400">
    <property type="component" value="Unassembled WGS sequence"/>
</dbReference>
<reference evidence="4 5" key="1">
    <citation type="submission" date="2024-10" db="EMBL/GenBank/DDBJ databases">
        <title>Updated reference genomes for cyclostephanoid diatoms.</title>
        <authorList>
            <person name="Roberts W.R."/>
            <person name="Alverson A.J."/>
        </authorList>
    </citation>
    <scope>NUCLEOTIDE SEQUENCE [LARGE SCALE GENOMIC DNA]</scope>
    <source>
        <strain evidence="4 5">AJA010-31</strain>
    </source>
</reference>
<sequence>MKQAYTNTIRNGGGKPLTIATGSKKASSRAKAKQQVPKCAYGSACTRKGCAFRHPPAGTSYESYHEDPKSKICLPFLAGLCSYGNKCMNRHPGEEESAAVIAKYKQKVCSYGDSCQTEGCLYFHPYEAEIAAEEQAQAFTNDITAAVDKLDLTGTTETPSYEDWLAQSCPAPLHLDVNQVNNIWFYTSGMQRDPWEVYNLMYPQADAIHNAAPQTWDPLANVSSVEELSAMSQTWNPGASNVNSDPTSFEEWKQTGCHHPHWFQSDIDPWYDDEGVRRSLEEVYEVLYGENAQARWEEKEALRYKAETSADPTPAELLANGNQKQKDSVSLNRTTTTTSQSSGGWAKIASKPAAPQANNSSTNSNVQPTYSKDHGRKTVIMPKECWLPSTDNSNYFHSHPDPIERYQAINKQHESYLASVTIPTSLEGSNPTGKVTLMDVHFQSTKSIITVLDQFLPSALDQNSEVWIIAGLGTHIEAGHQKRGNLKTGGVLLNAVKKYLIDNEDDMGVEWKIGKEAIGAKYANGSFVVRKTR</sequence>
<name>A0ABD3NEN3_9STRA</name>
<dbReference type="EMBL" id="JALLPJ020001230">
    <property type="protein sequence ID" value="KAL3773516.1"/>
    <property type="molecule type" value="Genomic_DNA"/>
</dbReference>
<feature type="region of interest" description="Disordered" evidence="2">
    <location>
        <begin position="307"/>
        <end position="374"/>
    </location>
</feature>
<keyword evidence="1" id="KW-0479">Metal-binding</keyword>
<keyword evidence="5" id="KW-1185">Reference proteome</keyword>
<feature type="zinc finger region" description="C3H1-type" evidence="1">
    <location>
        <begin position="67"/>
        <end position="94"/>
    </location>
</feature>
<evidence type="ECO:0000256" key="2">
    <source>
        <dbReference type="SAM" id="MobiDB-lite"/>
    </source>
</evidence>
<accession>A0ABD3NEN3</accession>
<dbReference type="Gene3D" id="4.10.1000.10">
    <property type="entry name" value="Zinc finger, CCCH-type"/>
    <property type="match status" value="1"/>
</dbReference>
<protein>
    <recommendedName>
        <fullName evidence="3">C3H1-type domain-containing protein</fullName>
    </recommendedName>
</protein>
<evidence type="ECO:0000313" key="5">
    <source>
        <dbReference type="Proteomes" id="UP001530400"/>
    </source>
</evidence>
<proteinExistence type="predicted"/>
<gene>
    <name evidence="4" type="ORF">ACHAWO_000512</name>
</gene>
<evidence type="ECO:0000259" key="3">
    <source>
        <dbReference type="PROSITE" id="PS50103"/>
    </source>
</evidence>
<dbReference type="PROSITE" id="PS50103">
    <property type="entry name" value="ZF_C3H1"/>
    <property type="match status" value="1"/>
</dbReference>
<keyword evidence="1" id="KW-0862">Zinc</keyword>
<feature type="compositionally biased region" description="Low complexity" evidence="2">
    <location>
        <begin position="328"/>
        <end position="342"/>
    </location>
</feature>
<keyword evidence="1" id="KW-0863">Zinc-finger</keyword>
<dbReference type="GO" id="GO:0008270">
    <property type="term" value="F:zinc ion binding"/>
    <property type="evidence" value="ECO:0007669"/>
    <property type="project" value="UniProtKB-KW"/>
</dbReference>
<evidence type="ECO:0000313" key="4">
    <source>
        <dbReference type="EMBL" id="KAL3773516.1"/>
    </source>
</evidence>
<feature type="compositionally biased region" description="Polar residues" evidence="2">
    <location>
        <begin position="356"/>
        <end position="370"/>
    </location>
</feature>
<dbReference type="InterPro" id="IPR000571">
    <property type="entry name" value="Znf_CCCH"/>
</dbReference>
<comment type="caution">
    <text evidence="4">The sequence shown here is derived from an EMBL/GenBank/DDBJ whole genome shotgun (WGS) entry which is preliminary data.</text>
</comment>
<feature type="domain" description="C3H1-type" evidence="3">
    <location>
        <begin position="67"/>
        <end position="94"/>
    </location>
</feature>